<comment type="caution">
    <text evidence="1">The sequence shown here is derived from an EMBL/GenBank/DDBJ whole genome shotgun (WGS) entry which is preliminary data.</text>
</comment>
<sequence>MAYRRFETRDFQTQLLPLELAHSKQVPVTCLNLEREILLDLYPGSKEGLGRRLGTLDSTGPRVSLISILSPHGNDGVYIETIQTRPTFVGRFHTPKSLLDRSSDEIPTESKVATVLNSPLPSPQRKKIPTGVSFLTASFPPQIL</sequence>
<gene>
    <name evidence="1" type="primary">AVEN_194391_1</name>
    <name evidence="1" type="ORF">CDAR_509871</name>
</gene>
<reference evidence="1 2" key="1">
    <citation type="submission" date="2021-06" db="EMBL/GenBank/DDBJ databases">
        <title>Caerostris darwini draft genome.</title>
        <authorList>
            <person name="Kono N."/>
            <person name="Arakawa K."/>
        </authorList>
    </citation>
    <scope>NUCLEOTIDE SEQUENCE [LARGE SCALE GENOMIC DNA]</scope>
</reference>
<keyword evidence="2" id="KW-1185">Reference proteome</keyword>
<dbReference type="AlphaFoldDB" id="A0AAV4TW30"/>
<name>A0AAV4TW30_9ARAC</name>
<dbReference type="Proteomes" id="UP001054837">
    <property type="component" value="Unassembled WGS sequence"/>
</dbReference>
<proteinExistence type="predicted"/>
<organism evidence="1 2">
    <name type="scientific">Caerostris darwini</name>
    <dbReference type="NCBI Taxonomy" id="1538125"/>
    <lineage>
        <taxon>Eukaryota</taxon>
        <taxon>Metazoa</taxon>
        <taxon>Ecdysozoa</taxon>
        <taxon>Arthropoda</taxon>
        <taxon>Chelicerata</taxon>
        <taxon>Arachnida</taxon>
        <taxon>Araneae</taxon>
        <taxon>Araneomorphae</taxon>
        <taxon>Entelegynae</taxon>
        <taxon>Araneoidea</taxon>
        <taxon>Araneidae</taxon>
        <taxon>Caerostris</taxon>
    </lineage>
</organism>
<evidence type="ECO:0000313" key="1">
    <source>
        <dbReference type="EMBL" id="GIY49477.1"/>
    </source>
</evidence>
<dbReference type="EMBL" id="BPLQ01010239">
    <property type="protein sequence ID" value="GIY49477.1"/>
    <property type="molecule type" value="Genomic_DNA"/>
</dbReference>
<accession>A0AAV4TW30</accession>
<evidence type="ECO:0000313" key="2">
    <source>
        <dbReference type="Proteomes" id="UP001054837"/>
    </source>
</evidence>
<protein>
    <submittedName>
        <fullName evidence="1">Uncharacterized protein</fullName>
    </submittedName>
</protein>